<keyword evidence="3" id="KW-1185">Reference proteome</keyword>
<evidence type="ECO:0000256" key="1">
    <source>
        <dbReference type="SAM" id="MobiDB-lite"/>
    </source>
</evidence>
<feature type="compositionally biased region" description="Polar residues" evidence="1">
    <location>
        <begin position="206"/>
        <end position="215"/>
    </location>
</feature>
<dbReference type="SUPFAM" id="SSF56436">
    <property type="entry name" value="C-type lectin-like"/>
    <property type="match status" value="1"/>
</dbReference>
<evidence type="ECO:0000313" key="2">
    <source>
        <dbReference type="EMBL" id="CAB4031449.1"/>
    </source>
</evidence>
<dbReference type="InterPro" id="IPR001304">
    <property type="entry name" value="C-type_lectin-like"/>
</dbReference>
<dbReference type="SMART" id="SM00034">
    <property type="entry name" value="CLECT"/>
    <property type="match status" value="1"/>
</dbReference>
<protein>
    <submittedName>
        <fullName evidence="2">Uncharacterized protein</fullName>
    </submittedName>
</protein>
<dbReference type="InterPro" id="IPR050111">
    <property type="entry name" value="C-type_lectin/snaclec_domain"/>
</dbReference>
<sequence length="215" mass="24474">MSLVSYRHPVYTTMTLIKRSLFVIFILAEDVVSIQMCADKWKGWGNSCYLFVTSAGANYDPPPSNWNMSRAYCLNKGADLVSLTTNGEFEFVYSNTNNLAYWIGLRYKKTKLRKDAHWAWSNGDKLNFTEWNKGEPNNLETEHCVEILKGLKFWNNKGCDKNQALAWICEKPRDAKTSLKTVKKIPSTAPSKPTTTTKRKNSKPSIITSTKGNLE</sequence>
<dbReference type="OrthoDB" id="5988960at2759"/>
<dbReference type="Proteomes" id="UP001152795">
    <property type="component" value="Unassembled WGS sequence"/>
</dbReference>
<comment type="caution">
    <text evidence="2">The sequence shown here is derived from an EMBL/GenBank/DDBJ whole genome shotgun (WGS) entry which is preliminary data.</text>
</comment>
<dbReference type="AlphaFoldDB" id="A0A7D9JL44"/>
<evidence type="ECO:0000313" key="3">
    <source>
        <dbReference type="Proteomes" id="UP001152795"/>
    </source>
</evidence>
<feature type="region of interest" description="Disordered" evidence="1">
    <location>
        <begin position="179"/>
        <end position="215"/>
    </location>
</feature>
<feature type="compositionally biased region" description="Low complexity" evidence="1">
    <location>
        <begin position="184"/>
        <end position="196"/>
    </location>
</feature>
<dbReference type="PANTHER" id="PTHR22803">
    <property type="entry name" value="MANNOSE, PHOSPHOLIPASE, LECTIN RECEPTOR RELATED"/>
    <property type="match status" value="1"/>
</dbReference>
<dbReference type="EMBL" id="CACRXK020017639">
    <property type="protein sequence ID" value="CAB4031449.1"/>
    <property type="molecule type" value="Genomic_DNA"/>
</dbReference>
<dbReference type="Gene3D" id="3.10.100.10">
    <property type="entry name" value="Mannose-Binding Protein A, subunit A"/>
    <property type="match status" value="1"/>
</dbReference>
<dbReference type="InterPro" id="IPR016187">
    <property type="entry name" value="CTDL_fold"/>
</dbReference>
<reference evidence="2" key="1">
    <citation type="submission" date="2020-04" db="EMBL/GenBank/DDBJ databases">
        <authorList>
            <person name="Alioto T."/>
            <person name="Alioto T."/>
            <person name="Gomez Garrido J."/>
        </authorList>
    </citation>
    <scope>NUCLEOTIDE SEQUENCE</scope>
    <source>
        <strain evidence="2">A484AB</strain>
    </source>
</reference>
<dbReference type="InterPro" id="IPR016186">
    <property type="entry name" value="C-type_lectin-like/link_sf"/>
</dbReference>
<organism evidence="2 3">
    <name type="scientific">Paramuricea clavata</name>
    <name type="common">Red gorgonian</name>
    <name type="synonym">Violescent sea-whip</name>
    <dbReference type="NCBI Taxonomy" id="317549"/>
    <lineage>
        <taxon>Eukaryota</taxon>
        <taxon>Metazoa</taxon>
        <taxon>Cnidaria</taxon>
        <taxon>Anthozoa</taxon>
        <taxon>Octocorallia</taxon>
        <taxon>Malacalcyonacea</taxon>
        <taxon>Plexauridae</taxon>
        <taxon>Paramuricea</taxon>
    </lineage>
</organism>
<name>A0A7D9JL44_PARCT</name>
<proteinExistence type="predicted"/>
<dbReference type="Pfam" id="PF00059">
    <property type="entry name" value="Lectin_C"/>
    <property type="match status" value="1"/>
</dbReference>
<dbReference type="PROSITE" id="PS50041">
    <property type="entry name" value="C_TYPE_LECTIN_2"/>
    <property type="match status" value="1"/>
</dbReference>
<gene>
    <name evidence="2" type="ORF">PACLA_8A023951</name>
</gene>
<accession>A0A7D9JL44</accession>